<dbReference type="CDD" id="cd00102">
    <property type="entry name" value="IPT"/>
    <property type="match status" value="3"/>
</dbReference>
<proteinExistence type="predicted"/>
<dbReference type="Gene3D" id="2.60.40.2810">
    <property type="match status" value="1"/>
</dbReference>
<keyword evidence="1 2" id="KW-0732">Signal</keyword>
<dbReference type="PANTHER" id="PTHR46580:SF2">
    <property type="entry name" value="MAM DOMAIN-CONTAINING PROTEIN"/>
    <property type="match status" value="1"/>
</dbReference>
<organism evidence="4 5">
    <name type="scientific">Hymenobacter aquaticus</name>
    <dbReference type="NCBI Taxonomy" id="1867101"/>
    <lineage>
        <taxon>Bacteria</taxon>
        <taxon>Pseudomonadati</taxon>
        <taxon>Bacteroidota</taxon>
        <taxon>Cytophagia</taxon>
        <taxon>Cytophagales</taxon>
        <taxon>Hymenobacteraceae</taxon>
        <taxon>Hymenobacter</taxon>
    </lineage>
</organism>
<comment type="caution">
    <text evidence="4">The sequence shown here is derived from an EMBL/GenBank/DDBJ whole genome shotgun (WGS) entry which is preliminary data.</text>
</comment>
<dbReference type="SUPFAM" id="SSF69318">
    <property type="entry name" value="Integrin alpha N-terminal domain"/>
    <property type="match status" value="1"/>
</dbReference>
<dbReference type="SUPFAM" id="SSF49265">
    <property type="entry name" value="Fibronectin type III"/>
    <property type="match status" value="1"/>
</dbReference>
<dbReference type="InterPro" id="IPR013517">
    <property type="entry name" value="FG-GAP"/>
</dbReference>
<dbReference type="Proteomes" id="UP000297549">
    <property type="component" value="Unassembled WGS sequence"/>
</dbReference>
<dbReference type="Pfam" id="PF01833">
    <property type="entry name" value="TIG"/>
    <property type="match status" value="6"/>
</dbReference>
<dbReference type="PANTHER" id="PTHR46580">
    <property type="entry name" value="SENSOR KINASE-RELATED"/>
    <property type="match status" value="1"/>
</dbReference>
<keyword evidence="5" id="KW-1185">Reference proteome</keyword>
<feature type="domain" description="IPT/TIG" evidence="3">
    <location>
        <begin position="392"/>
        <end position="471"/>
    </location>
</feature>
<feature type="signal peptide" evidence="2">
    <location>
        <begin position="1"/>
        <end position="39"/>
    </location>
</feature>
<accession>A0A4Z0Q5P6</accession>
<feature type="chain" id="PRO_5021485264" description="IPT/TIG domain-containing protein" evidence="2">
    <location>
        <begin position="40"/>
        <end position="2140"/>
    </location>
</feature>
<evidence type="ECO:0000259" key="3">
    <source>
        <dbReference type="SMART" id="SM00429"/>
    </source>
</evidence>
<dbReference type="SMART" id="SM00429">
    <property type="entry name" value="IPT"/>
    <property type="match status" value="5"/>
</dbReference>
<feature type="domain" description="IPT/TIG" evidence="3">
    <location>
        <begin position="1709"/>
        <end position="1790"/>
    </location>
</feature>
<name>A0A4Z0Q5P6_9BACT</name>
<dbReference type="EMBL" id="SRLC01000001">
    <property type="protein sequence ID" value="TGE24473.1"/>
    <property type="molecule type" value="Genomic_DNA"/>
</dbReference>
<evidence type="ECO:0000313" key="4">
    <source>
        <dbReference type="EMBL" id="TGE24473.1"/>
    </source>
</evidence>
<evidence type="ECO:0000256" key="1">
    <source>
        <dbReference type="ARBA" id="ARBA00022729"/>
    </source>
</evidence>
<dbReference type="SUPFAM" id="SSF81296">
    <property type="entry name" value="E set domains"/>
    <property type="match status" value="6"/>
</dbReference>
<dbReference type="Gene3D" id="2.60.40.10">
    <property type="entry name" value="Immunoglobulins"/>
    <property type="match status" value="7"/>
</dbReference>
<dbReference type="RefSeq" id="WP_135462056.1">
    <property type="nucleotide sequence ID" value="NZ_SRLC01000001.1"/>
</dbReference>
<dbReference type="Pfam" id="PF19078">
    <property type="entry name" value="Big_12"/>
    <property type="match status" value="2"/>
</dbReference>
<feature type="domain" description="IPT/TIG" evidence="3">
    <location>
        <begin position="1118"/>
        <end position="1196"/>
    </location>
</feature>
<protein>
    <recommendedName>
        <fullName evidence="3">IPT/TIG domain-containing protein</fullName>
    </recommendedName>
</protein>
<dbReference type="InterPro" id="IPR028994">
    <property type="entry name" value="Integrin_alpha_N"/>
</dbReference>
<feature type="domain" description="IPT/TIG" evidence="3">
    <location>
        <begin position="939"/>
        <end position="1017"/>
    </location>
</feature>
<gene>
    <name evidence="4" type="ORF">E5K00_04455</name>
</gene>
<sequence length="2140" mass="212045">MHLIATLFADSYRTAGRLAGRRYLAGLLFLLLTSSAALAQPTISGFSPSSGAAGSSVVITGSGFTGATSVRFGELSAVFTVNSATQLTATVPRAASTQRLNVTTSAGYVFSASAFTVTRSNSVSYGQVSSSFAGVSGGTNSAPAVADLDGDGRLDLLVGLADGTIARYEQNTVNGTAFTALGSLRTSGNTVIDMGTEATVAIVDLEGNGRYNLVLGRGDGTVSEYEQTSGGAGTFDLVQDNLSGIFTPSNTAPNMTDLDGDGRLELLVGKGDGITSHSEQFDPNTDGFIRIDTNFNGLQLSGNAAPFCVDLDGNGRLDILFGTNTGGVLRYEQNSAGGFTVSQVSSSFNALAVGTNAKPCVTDIDGDGLLDLLIGCGNGTIYRYEQSGTVPAPTITGFTPSSGPVGTTVTVTGTNLGGVTAASVNGTAGTITGTPTTTSFTFTVGAGSSTGVIGVTTPGGSASSSGSFTVGTVTLATVTTATPGTITGSSAVLGGNVTSAGGGTVTERGVVYVPGSGTPTTSDTKVAIGSGTGTFSQAVSGLAGNTLYSVRAYAINGAGPGYGSTQTFTTGNNPPTAVDDSYTVTEDSSPTGFSVLGNDTDPDAGTNLIVTGVTQPAGGVVIFTGAGVSFTPNPNFDGTTTFTYTISDRNGGTDAGTVTVTVTAVNDAPVVRMPAPQATAEDVPFAFSSGAGNAISVGDVDAGSGQVEMYLQATQGTISLSTTSGLTFTAGDGTADASVTFRGTISSINTALNNMSFAPNANYTGAAALQVQANDLGNTGSGGALSDSETVTITVTAVNDAPVLTTSGSSTGFTAGGGAVAVDVFLTISDIDNATLASGTVSITTGLASGQDVLAFSNTSSTSFGNIVGSYAGGSGVLSLSSAGATATVAQWQAALRAVTYNNTAAPPTGSSRTVSFRVNDGAANSNVATKTIGLTTPTPAITGLTPSSGPVGTTVVIAGSNFTGATAVRFNGTAADSYVVNSSTQITAVVAAGTTSGAATVVTPYGTSNGVTFSITSATTSTTLVSSVNPSITGQSVTFTATVANVNGSATPNGTVSFRDGGAILGSGTLDGSGVATFSTSALTQGSHSILAIYLGRTGFVSSTSATLTQQVGAPPLPALTSLSPTSGPVGTSVTITGTDLGGASSVSFNGVVQTTITGNTATGLTVNVPAGASTGDVEVTTAAGTSNGLPFTVTPPAPRVTSVSGPANGTYRLGQFVTFLVSFDQPVTVSTAGGTPVILMTVGSTPRGVTYFSGSTTSTLTFRYLVQAGDLDANGVTLGASIAPNNGTLRNATGTDAVLTLNNVAPLTGVLVDGVVPTPTVSTTAASPTSSSAIPVTITFTEAVTGLTAAGLTVTNGTRGVLSGSGTTYTITVTATAAGAVTVQVPAGAAQDLAGNPSAASNTLSVTYSPPPVAISSFTPTSGAAGTVVVITGNGFTGATAVTINNGAVASYTVDSNTQITATVAASNSTGLIRVTSPAGTGVSSTNFVVGPSVNSVNIITANGTYRPGQQLQFNVVFSQPVTVNTTNGTPSLDVTVGGTVRQATYTGTASNTAAFRYTIVAGDLDMDGVTLGGSIDLNGGIIRNSGGADADLDLNNVGATTGLLVDGVAPTVVVSSTAGASGGSTAVSPIPLTITFCESVTGFTAADVVVTGGTKGTFTGSGSAYTLSVTPTGGTVTVNIAAGVARDAALNDNEAAPQFTITYVTPPSISSLSAGAELPGMPVTITGTNFTSGSTVTFGGVAAGSVVFNSATSLTATVPAGASVGSSAVVVTTNGVSNTSSPAFAVLKVYDAVASCLSTVSYTTVGDGNWHYLLAGNGQVVAALQDTRSGLGTVSVQFLITGPASAVRQDARARKYLDRNFRLTATNPTFTGSAVNVRFYGLVSEFTRLQAADPAVTYANLKASQYSGPSEDCQLDNNGPGESRVLPLAASTPGNGVAWFVAQATVADHFSEFYLTSSSTPLPVQLVRFTAEPLGKDALLKWATASEKNNDHFDVETSADGRTFRRIEQVAGHGSSSQPHDYQFLDPGIARYAASLVYYRLRQVDADGTASYSSVRTVAVTGANSSLALFPNPATTATTLIGARPGTAIAVFDAVGRQVAAATADADGTAALRLPPGLATGMYVVRTGTTALRLVVE</sequence>
<evidence type="ECO:0000313" key="5">
    <source>
        <dbReference type="Proteomes" id="UP000297549"/>
    </source>
</evidence>
<dbReference type="Pfam" id="PF16640">
    <property type="entry name" value="Big_3_5"/>
    <property type="match status" value="1"/>
</dbReference>
<evidence type="ECO:0000256" key="2">
    <source>
        <dbReference type="SAM" id="SignalP"/>
    </source>
</evidence>
<dbReference type="InterPro" id="IPR036116">
    <property type="entry name" value="FN3_sf"/>
</dbReference>
<dbReference type="InterPro" id="IPR002909">
    <property type="entry name" value="IPT_dom"/>
</dbReference>
<dbReference type="InterPro" id="IPR014756">
    <property type="entry name" value="Ig_E-set"/>
</dbReference>
<dbReference type="InterPro" id="IPR032109">
    <property type="entry name" value="Big_3_5"/>
</dbReference>
<dbReference type="InterPro" id="IPR044048">
    <property type="entry name" value="Big_12"/>
</dbReference>
<reference evidence="4 5" key="1">
    <citation type="submission" date="2019-04" db="EMBL/GenBank/DDBJ databases">
        <authorList>
            <person name="Feng G."/>
            <person name="Zhang J."/>
            <person name="Zhu H."/>
        </authorList>
    </citation>
    <scope>NUCLEOTIDE SEQUENCE [LARGE SCALE GENOMIC DNA]</scope>
    <source>
        <strain evidence="4 5">JCM 31653</strain>
    </source>
</reference>
<dbReference type="Pfam" id="PF13517">
    <property type="entry name" value="FG-GAP_3"/>
    <property type="match status" value="1"/>
</dbReference>
<feature type="domain" description="IPT/TIG" evidence="3">
    <location>
        <begin position="40"/>
        <end position="118"/>
    </location>
</feature>
<dbReference type="Pfam" id="PF17963">
    <property type="entry name" value="Big_9"/>
    <property type="match status" value="1"/>
</dbReference>
<dbReference type="OrthoDB" id="1097758at2"/>
<dbReference type="InterPro" id="IPR013783">
    <property type="entry name" value="Ig-like_fold"/>
</dbReference>